<accession>A0A330GX71</accession>
<dbReference type="OrthoDB" id="8065834at2"/>
<reference evidence="2" key="1">
    <citation type="submission" date="2018-06" db="EMBL/GenBank/DDBJ databases">
        <authorList>
            <person name="Helene L.C."/>
            <person name="Dall'Agnol R."/>
            <person name="Delamuta J.R."/>
            <person name="Hungria M."/>
        </authorList>
    </citation>
    <scope>NUCLEOTIDE SEQUENCE [LARGE SCALE GENOMIC DNA]</scope>
    <source>
        <strain evidence="2">CNPSo 3140</strain>
    </source>
</reference>
<sequence length="128" mass="13444">MLNHLITRQTPATCDNYLRSGPDAVSAPDGEFLAHLDKMGATLFRAFGAAKRSGLPAAEPEDQDWSLLADAFTEGGGTPAEMEAIANANRNFAGLCPATAKLFAAALSLQGEAGRHVKTALLYAIVKN</sequence>
<dbReference type="EMBL" id="QMBQ01000001">
    <property type="protein sequence ID" value="RAZ79740.1"/>
    <property type="molecule type" value="Genomic_DNA"/>
</dbReference>
<organism evidence="1 2">
    <name type="scientific">Mesorhizobium atlanticum</name>
    <dbReference type="NCBI Taxonomy" id="2233532"/>
    <lineage>
        <taxon>Bacteria</taxon>
        <taxon>Pseudomonadati</taxon>
        <taxon>Pseudomonadota</taxon>
        <taxon>Alphaproteobacteria</taxon>
        <taxon>Hyphomicrobiales</taxon>
        <taxon>Phyllobacteriaceae</taxon>
        <taxon>Mesorhizobium</taxon>
    </lineage>
</organism>
<evidence type="ECO:0000313" key="2">
    <source>
        <dbReference type="Proteomes" id="UP000251956"/>
    </source>
</evidence>
<protein>
    <submittedName>
        <fullName evidence="1">Uncharacterized protein</fullName>
    </submittedName>
</protein>
<comment type="caution">
    <text evidence="1">The sequence shown here is derived from an EMBL/GenBank/DDBJ whole genome shotgun (WGS) entry which is preliminary data.</text>
</comment>
<reference evidence="1 2" key="2">
    <citation type="submission" date="2018-07" db="EMBL/GenBank/DDBJ databases">
        <title>Diversity of Mesorhizobium strains in Brazil.</title>
        <authorList>
            <person name="Helene L.C.F."/>
            <person name="Dall'Agnol R."/>
            <person name="Delamuta J.R.M."/>
            <person name="Hungria M."/>
        </authorList>
    </citation>
    <scope>NUCLEOTIDE SEQUENCE [LARGE SCALE GENOMIC DNA]</scope>
    <source>
        <strain evidence="1 2">CNPSo 3140</strain>
    </source>
</reference>
<name>A0A330GX71_9HYPH</name>
<dbReference type="AlphaFoldDB" id="A0A330GX71"/>
<evidence type="ECO:0000313" key="1">
    <source>
        <dbReference type="EMBL" id="RAZ79740.1"/>
    </source>
</evidence>
<proteinExistence type="predicted"/>
<dbReference type="Proteomes" id="UP000251956">
    <property type="component" value="Unassembled WGS sequence"/>
</dbReference>
<gene>
    <name evidence="1" type="ORF">DPM35_00050</name>
</gene>
<keyword evidence="2" id="KW-1185">Reference proteome</keyword>
<dbReference type="RefSeq" id="WP_112125323.1">
    <property type="nucleotide sequence ID" value="NZ_QMBQ01000001.1"/>
</dbReference>